<name>G5GFU8_9FIRM</name>
<keyword evidence="2 5" id="KW-0812">Transmembrane</keyword>
<accession>G5GFU8</accession>
<dbReference type="GO" id="GO:0016020">
    <property type="term" value="C:membrane"/>
    <property type="evidence" value="ECO:0007669"/>
    <property type="project" value="UniProtKB-SubCell"/>
</dbReference>
<dbReference type="EMBL" id="ACZL01000009">
    <property type="protein sequence ID" value="EHI56372.1"/>
    <property type="molecule type" value="Genomic_DNA"/>
</dbReference>
<sequence length="209" mass="23211">MLIFITFISIITPLILRSSTSLIVSLIAASGIYLSDFKMRIKVRIEPYIVLLVYAAAAILIIFGSVSFLAPIIKGLFGKDLTFSNRTAAWAMVLLLISKRPVFGWGDMSNADAASMLGSKAFVNSHNQWLETLWQGGIVFFIITLFLILAAVSNLRKCIKIDFANTLIFIMAAYFIEMIFEVGLGNIVAWCPLLLCYHACNIEKSNENI</sequence>
<dbReference type="OrthoDB" id="507118at2"/>
<dbReference type="AlphaFoldDB" id="G5GFU8"/>
<evidence type="ECO:0000256" key="5">
    <source>
        <dbReference type="SAM" id="Phobius"/>
    </source>
</evidence>
<proteinExistence type="predicted"/>
<gene>
    <name evidence="7" type="ORF">HMPREF9333_00437</name>
</gene>
<comment type="caution">
    <text evidence="7">The sequence shown here is derived from an EMBL/GenBank/DDBJ whole genome shotgun (WGS) entry which is preliminary data.</text>
</comment>
<dbReference type="STRING" id="679200.HMPREF9333_00437"/>
<feature type="domain" description="O-antigen ligase-related" evidence="6">
    <location>
        <begin position="5"/>
        <end position="143"/>
    </location>
</feature>
<dbReference type="Proteomes" id="UP000003011">
    <property type="component" value="Unassembled WGS sequence"/>
</dbReference>
<dbReference type="Pfam" id="PF04932">
    <property type="entry name" value="Wzy_C"/>
    <property type="match status" value="1"/>
</dbReference>
<evidence type="ECO:0000313" key="8">
    <source>
        <dbReference type="Proteomes" id="UP000003011"/>
    </source>
</evidence>
<reference evidence="7 8" key="1">
    <citation type="submission" date="2011-08" db="EMBL/GenBank/DDBJ databases">
        <title>The Genome Sequence of Johnsonella ignava ATCC 51276.</title>
        <authorList>
            <consortium name="The Broad Institute Genome Sequencing Platform"/>
            <person name="Earl A."/>
            <person name="Ward D."/>
            <person name="Feldgarden M."/>
            <person name="Gevers D."/>
            <person name="Izard J."/>
            <person name="Blanton J.M."/>
            <person name="Baranova O.V."/>
            <person name="Dewhirst F.E."/>
            <person name="Young S.K."/>
            <person name="Zeng Q."/>
            <person name="Gargeya S."/>
            <person name="Fitzgerald M."/>
            <person name="Haas B."/>
            <person name="Abouelleil A."/>
            <person name="Alvarado L."/>
            <person name="Arachchi H.M."/>
            <person name="Berlin A."/>
            <person name="Brown A."/>
            <person name="Chapman S.B."/>
            <person name="Chen Z."/>
            <person name="Dunbar C."/>
            <person name="Freedman E."/>
            <person name="Gearin G."/>
            <person name="Gellesch M."/>
            <person name="Goldberg J."/>
            <person name="Griggs A."/>
            <person name="Gujja S."/>
            <person name="Heiman D."/>
            <person name="Howarth C."/>
            <person name="Larson L."/>
            <person name="Lui A."/>
            <person name="MacDonald P.J.P."/>
            <person name="Montmayeur A."/>
            <person name="Murphy C."/>
            <person name="Neiman D."/>
            <person name="Pearson M."/>
            <person name="Priest M."/>
            <person name="Roberts A."/>
            <person name="Saif S."/>
            <person name="Shea T."/>
            <person name="Shenoy N."/>
            <person name="Sisk P."/>
            <person name="Stolte C."/>
            <person name="Sykes S."/>
            <person name="Wortman J."/>
            <person name="Nusbaum C."/>
            <person name="Birren B."/>
        </authorList>
    </citation>
    <scope>NUCLEOTIDE SEQUENCE [LARGE SCALE GENOMIC DNA]</scope>
    <source>
        <strain evidence="7 8">ATCC 51276</strain>
    </source>
</reference>
<evidence type="ECO:0000313" key="7">
    <source>
        <dbReference type="EMBL" id="EHI56372.1"/>
    </source>
</evidence>
<evidence type="ECO:0000256" key="3">
    <source>
        <dbReference type="ARBA" id="ARBA00022989"/>
    </source>
</evidence>
<organism evidence="7 8">
    <name type="scientific">Johnsonella ignava ATCC 51276</name>
    <dbReference type="NCBI Taxonomy" id="679200"/>
    <lineage>
        <taxon>Bacteria</taxon>
        <taxon>Bacillati</taxon>
        <taxon>Bacillota</taxon>
        <taxon>Clostridia</taxon>
        <taxon>Lachnospirales</taxon>
        <taxon>Lachnospiraceae</taxon>
        <taxon>Johnsonella</taxon>
    </lineage>
</organism>
<evidence type="ECO:0000256" key="4">
    <source>
        <dbReference type="ARBA" id="ARBA00023136"/>
    </source>
</evidence>
<keyword evidence="8" id="KW-1185">Reference proteome</keyword>
<protein>
    <recommendedName>
        <fullName evidence="6">O-antigen ligase-related domain-containing protein</fullName>
    </recommendedName>
</protein>
<evidence type="ECO:0000256" key="1">
    <source>
        <dbReference type="ARBA" id="ARBA00004141"/>
    </source>
</evidence>
<comment type="subcellular location">
    <subcellularLocation>
        <location evidence="1">Membrane</location>
        <topology evidence="1">Multi-pass membrane protein</topology>
    </subcellularLocation>
</comment>
<dbReference type="eggNOG" id="COG3307">
    <property type="taxonomic scope" value="Bacteria"/>
</dbReference>
<keyword evidence="3 5" id="KW-1133">Transmembrane helix</keyword>
<feature type="transmembrane region" description="Helical" evidence="5">
    <location>
        <begin position="167"/>
        <end position="195"/>
    </location>
</feature>
<evidence type="ECO:0000256" key="2">
    <source>
        <dbReference type="ARBA" id="ARBA00022692"/>
    </source>
</evidence>
<feature type="transmembrane region" description="Helical" evidence="5">
    <location>
        <begin position="133"/>
        <end position="155"/>
    </location>
</feature>
<dbReference type="RefSeq" id="WP_005539498.1">
    <property type="nucleotide sequence ID" value="NZ_JH378829.1"/>
</dbReference>
<evidence type="ECO:0000259" key="6">
    <source>
        <dbReference type="Pfam" id="PF04932"/>
    </source>
</evidence>
<dbReference type="HOGENOM" id="CLU_1314024_0_0_9"/>
<keyword evidence="4 5" id="KW-0472">Membrane</keyword>
<dbReference type="InterPro" id="IPR007016">
    <property type="entry name" value="O-antigen_ligase-rel_domated"/>
</dbReference>
<feature type="transmembrane region" description="Helical" evidence="5">
    <location>
        <begin position="6"/>
        <end position="35"/>
    </location>
</feature>
<feature type="transmembrane region" description="Helical" evidence="5">
    <location>
        <begin position="47"/>
        <end position="73"/>
    </location>
</feature>